<proteinExistence type="predicted"/>
<evidence type="ECO:0000256" key="1">
    <source>
        <dbReference type="SAM" id="MobiDB-lite"/>
    </source>
</evidence>
<sequence length="280" mass="30798">MTRIVLILVLLGLIIAGYFYLPPTVPSTTDSTLNTETQSAQNAKPSKTVSNKERSQALTHIKKITDHSEKSIDASTASHFVTEDQLIKLPDTADARLLVGKNGDISNNKTVQTFGVSIPVFNPKNNTLTDKEQPTSITDAASIGTQVKLKELLDQSDSNGKKVFYIHAVNQKDEQGIWGIMQDGLTETFAKGITLSDNKTLIQATIPEEADETLTNKKSSFLGKLLHEKVATTHIYNFQQGLLGQNPDLITPGQQLIIVTFTEDELLNVYKHYSQQGQSE</sequence>
<protein>
    <submittedName>
        <fullName evidence="2">Uncharacterized protein</fullName>
    </submittedName>
</protein>
<accession>A0A7R6SWL0</accession>
<keyword evidence="3" id="KW-1185">Reference proteome</keyword>
<name>A0A7R6SWL0_9GAMM</name>
<evidence type="ECO:0000313" key="3">
    <source>
        <dbReference type="Proteomes" id="UP000595332"/>
    </source>
</evidence>
<gene>
    <name evidence="2" type="ORF">NEJAP_2597</name>
</gene>
<dbReference type="Proteomes" id="UP000595332">
    <property type="component" value="Chromosome"/>
</dbReference>
<dbReference type="KEGG" id="njp:NEJAP_2597"/>
<dbReference type="EMBL" id="AP014546">
    <property type="protein sequence ID" value="BBB30541.1"/>
    <property type="molecule type" value="Genomic_DNA"/>
</dbReference>
<evidence type="ECO:0000313" key="2">
    <source>
        <dbReference type="EMBL" id="BBB30541.1"/>
    </source>
</evidence>
<feature type="region of interest" description="Disordered" evidence="1">
    <location>
        <begin position="29"/>
        <end position="55"/>
    </location>
</feature>
<feature type="compositionally biased region" description="Polar residues" evidence="1">
    <location>
        <begin position="29"/>
        <end position="49"/>
    </location>
</feature>
<reference evidence="2 3" key="1">
    <citation type="journal article" date="2008" name="Int. J. Syst. Evol. Microbiol.">
        <title>Neptunomonas japonica sp. nov., an Osedax japonicus symbiont-like bacterium isolated from sediment adjacent to sperm whale carcasses off Kagoshima, Japan.</title>
        <authorList>
            <person name="Miyazaki M."/>
            <person name="Nogi Y."/>
            <person name="Fujiwara Y."/>
            <person name="Kawato M."/>
            <person name="Kubokawa K."/>
            <person name="Horikoshi K."/>
        </authorList>
    </citation>
    <scope>NUCLEOTIDE SEQUENCE [LARGE SCALE GENOMIC DNA]</scope>
    <source>
        <strain evidence="2 3">JAMM 1380</strain>
    </source>
</reference>
<dbReference type="RefSeq" id="WP_201347719.1">
    <property type="nucleotide sequence ID" value="NZ_AP014546.1"/>
</dbReference>
<dbReference type="AlphaFoldDB" id="A0A7R6SWL0"/>
<organism evidence="2 3">
    <name type="scientific">Neptunomonas japonica JAMM 1380</name>
    <dbReference type="NCBI Taxonomy" id="1441457"/>
    <lineage>
        <taxon>Bacteria</taxon>
        <taxon>Pseudomonadati</taxon>
        <taxon>Pseudomonadota</taxon>
        <taxon>Gammaproteobacteria</taxon>
        <taxon>Oceanospirillales</taxon>
        <taxon>Oceanospirillaceae</taxon>
        <taxon>Neptunomonas</taxon>
    </lineage>
</organism>